<dbReference type="GO" id="GO:0008609">
    <property type="term" value="F:alkylglycerone-phosphate synthase activity"/>
    <property type="evidence" value="ECO:0007669"/>
    <property type="project" value="InterPro"/>
</dbReference>
<keyword evidence="3" id="KW-0274">FAD</keyword>
<dbReference type="InterPro" id="IPR025650">
    <property type="entry name" value="Alkyl-DHAP_Synthase"/>
</dbReference>
<reference evidence="9" key="1">
    <citation type="submission" date="2015-02" db="EMBL/GenBank/DDBJ databases">
        <title>A novel member of the family Ruminococcaceae isolated from human feces.</title>
        <authorList>
            <person name="Shkoporov A.N."/>
            <person name="Chaplin A.V."/>
            <person name="Motuzova O.V."/>
            <person name="Kafarskaia L.I."/>
            <person name="Khokhlova E.V."/>
            <person name="Efimov B.A."/>
        </authorList>
    </citation>
    <scope>NUCLEOTIDE SEQUENCE [LARGE SCALE GENOMIC DNA]</scope>
    <source>
        <strain evidence="9">585-1</strain>
    </source>
</reference>
<dbReference type="Pfam" id="PF01565">
    <property type="entry name" value="FAD_binding_4"/>
    <property type="match status" value="1"/>
</dbReference>
<dbReference type="Gene3D" id="1.10.45.10">
    <property type="entry name" value="Vanillyl-alcohol Oxidase, Chain A, domain 4"/>
    <property type="match status" value="1"/>
</dbReference>
<evidence type="ECO:0000256" key="5">
    <source>
        <dbReference type="PIRSR" id="PIRSR625650-1"/>
    </source>
</evidence>
<dbReference type="RefSeq" id="WP_050004348.1">
    <property type="nucleotide sequence ID" value="NZ_CAUBBA010000006.1"/>
</dbReference>
<evidence type="ECO:0000313" key="9">
    <source>
        <dbReference type="EMBL" id="KJF41568.1"/>
    </source>
</evidence>
<dbReference type="InterPro" id="IPR016169">
    <property type="entry name" value="FAD-bd_PCMH_sub2"/>
</dbReference>
<dbReference type="PANTHER" id="PTHR46568">
    <property type="entry name" value="ALKYLDIHYDROXYACETONEPHOSPHATE SYNTHASE, PEROXISOMAL"/>
    <property type="match status" value="1"/>
</dbReference>
<feature type="active site" description="Proton donor/acceptor" evidence="5">
    <location>
        <position position="486"/>
    </location>
</feature>
<dbReference type="Pfam" id="PF02913">
    <property type="entry name" value="FAD-oxidase_C"/>
    <property type="match status" value="1"/>
</dbReference>
<name>A0A0D8J6Y8_9FIRM</name>
<dbReference type="SUPFAM" id="SSF55103">
    <property type="entry name" value="FAD-linked oxidases, C-terminal domain"/>
    <property type="match status" value="1"/>
</dbReference>
<feature type="domain" description="FAD-binding PCMH-type" evidence="8">
    <location>
        <begin position="120"/>
        <end position="306"/>
    </location>
</feature>
<proteinExistence type="inferred from homology"/>
<evidence type="ECO:0000256" key="1">
    <source>
        <dbReference type="ARBA" id="ARBA00008000"/>
    </source>
</evidence>
<evidence type="ECO:0000256" key="7">
    <source>
        <dbReference type="PIRSR" id="PIRSR625650-4"/>
    </source>
</evidence>
<dbReference type="PROSITE" id="PS51387">
    <property type="entry name" value="FAD_PCMH"/>
    <property type="match status" value="1"/>
</dbReference>
<gene>
    <name evidence="9" type="ORF">TQ39_01925</name>
</gene>
<evidence type="ECO:0000256" key="3">
    <source>
        <dbReference type="ARBA" id="ARBA00022827"/>
    </source>
</evidence>
<evidence type="ECO:0000256" key="2">
    <source>
        <dbReference type="ARBA" id="ARBA00022630"/>
    </source>
</evidence>
<dbReference type="InterPro" id="IPR004113">
    <property type="entry name" value="FAD-bd_oxidored_4_C"/>
</dbReference>
<feature type="site" description="Important for enzyme activity" evidence="7">
    <location>
        <position position="343"/>
    </location>
</feature>
<organism evidence="9 10">
    <name type="scientific">Ruthenibacterium lactatiformans</name>
    <dbReference type="NCBI Taxonomy" id="1550024"/>
    <lineage>
        <taxon>Bacteria</taxon>
        <taxon>Bacillati</taxon>
        <taxon>Bacillota</taxon>
        <taxon>Clostridia</taxon>
        <taxon>Eubacteriales</taxon>
        <taxon>Oscillospiraceae</taxon>
        <taxon>Ruthenibacterium</taxon>
    </lineage>
</organism>
<accession>A0A0D8J6Y8</accession>
<keyword evidence="4" id="KW-0560">Oxidoreductase</keyword>
<dbReference type="Proteomes" id="UP000032483">
    <property type="component" value="Unassembled WGS sequence"/>
</dbReference>
<feature type="binding site" evidence="6">
    <location>
        <position position="430"/>
    </location>
    <ligand>
        <name>substrate</name>
    </ligand>
</feature>
<comment type="similarity">
    <text evidence="1">Belongs to the FAD-binding oxidoreductase/transferase type 4 family.</text>
</comment>
<dbReference type="GO" id="GO:0016491">
    <property type="term" value="F:oxidoreductase activity"/>
    <property type="evidence" value="ECO:0007669"/>
    <property type="project" value="UniProtKB-KW"/>
</dbReference>
<dbReference type="GeneID" id="42855394"/>
<dbReference type="SUPFAM" id="SSF56176">
    <property type="entry name" value="FAD-binding/transporter-associated domain-like"/>
    <property type="match status" value="1"/>
</dbReference>
<dbReference type="Gene3D" id="3.30.70.3450">
    <property type="match status" value="1"/>
</dbReference>
<dbReference type="EMBL" id="JXXK01000001">
    <property type="protein sequence ID" value="KJF41568.1"/>
    <property type="molecule type" value="Genomic_DNA"/>
</dbReference>
<sequence>MSKPYRDFEPKWYHGEVPPTSYRSIFKWGAPDQIKPPKESLYKLVKEKFGLTDADFGHYTENLGLDAVRFDLPCTMEQRRLDAFRDIVGAEYVRTDDYARLSVAYGKTMYDILRLRNQVVENVPDAVLYPDTKEQIERIVAYCAQEKIPVYVYGGGSSVTRGVECMKGGISLDMRLRFNKVVAFNEVDQTITVEAGMSGPKLEDTLNNAPRTLGAKRAYTCGHFPQSFEHSSVGGWVVTRGAGQNSTYYGCISDIVMGQEYATPIGHVKTDTYPRKATGPDLGQIMMGGEGAFGVLTHVTLKVFRHMPETVKRFSYMFRDWETAQAAAREIMQSEAGFPSVFRLSDPEETEIMMRMYGVDESPLRHLFDMRGFKTGEMCLYLGFTNGEKGFSKNCAQNVARVCRKFGGMSLTGFVTKSWEHGRFSDPYLRDTLQDFGLVIETMECSVNWSNMSSVHADVRAYCHSRPNTICMTHMSHVYPQGANLYFIFLAKMSSLEEFKAYHAGILDAIQKSGAAMSHHHGIGKMFGPWLEGAVGRNEYGVIRALKQYFDPDNIMNPGGTLGLDVPQEEKRFLKAL</sequence>
<evidence type="ECO:0000256" key="6">
    <source>
        <dbReference type="PIRSR" id="PIRSR625650-2"/>
    </source>
</evidence>
<dbReference type="Gene3D" id="3.30.300.330">
    <property type="match status" value="1"/>
</dbReference>
<dbReference type="InterPro" id="IPR016164">
    <property type="entry name" value="FAD-linked_Oxase-like_C"/>
</dbReference>
<evidence type="ECO:0000259" key="8">
    <source>
        <dbReference type="PROSITE" id="PS51387"/>
    </source>
</evidence>
<comment type="caution">
    <text evidence="9">The sequence shown here is derived from an EMBL/GenBank/DDBJ whole genome shotgun (WGS) entry which is preliminary data.</text>
</comment>
<dbReference type="GO" id="GO:0008610">
    <property type="term" value="P:lipid biosynthetic process"/>
    <property type="evidence" value="ECO:0007669"/>
    <property type="project" value="InterPro"/>
</dbReference>
<dbReference type="Gene3D" id="3.30.43.10">
    <property type="entry name" value="Uridine Diphospho-n-acetylenolpyruvylglucosamine Reductase, domain 2"/>
    <property type="match status" value="1"/>
</dbReference>
<dbReference type="InterPro" id="IPR006094">
    <property type="entry name" value="Oxid_FAD_bind_N"/>
</dbReference>
<keyword evidence="2" id="KW-0285">Flavoprotein</keyword>
<dbReference type="InterPro" id="IPR016171">
    <property type="entry name" value="Vanillyl_alc_oxidase_C-sub2"/>
</dbReference>
<dbReference type="InterPro" id="IPR016167">
    <property type="entry name" value="FAD-bd_PCMH_sub1"/>
</dbReference>
<keyword evidence="10" id="KW-1185">Reference proteome</keyword>
<evidence type="ECO:0000256" key="4">
    <source>
        <dbReference type="ARBA" id="ARBA00023002"/>
    </source>
</evidence>
<dbReference type="InterPro" id="IPR036318">
    <property type="entry name" value="FAD-bd_PCMH-like_sf"/>
</dbReference>
<dbReference type="Gene3D" id="3.30.465.10">
    <property type="match status" value="1"/>
</dbReference>
<dbReference type="PANTHER" id="PTHR46568:SF1">
    <property type="entry name" value="ALKYLDIHYDROXYACETONEPHOSPHATE SYNTHASE, PEROXISOMAL"/>
    <property type="match status" value="1"/>
</dbReference>
<protein>
    <submittedName>
        <fullName evidence="9">Oxidoreductase</fullName>
    </submittedName>
</protein>
<dbReference type="InterPro" id="IPR016166">
    <property type="entry name" value="FAD-bd_PCMH"/>
</dbReference>
<evidence type="ECO:0000313" key="10">
    <source>
        <dbReference type="Proteomes" id="UP000032483"/>
    </source>
</evidence>
<dbReference type="AlphaFoldDB" id="A0A0D8J6Y8"/>
<dbReference type="GO" id="GO:0071949">
    <property type="term" value="F:FAD binding"/>
    <property type="evidence" value="ECO:0007669"/>
    <property type="project" value="InterPro"/>
</dbReference>
<dbReference type="PATRIC" id="fig|1550024.3.peg.423"/>